<dbReference type="Proteomes" id="UP001055879">
    <property type="component" value="Linkage Group LG04"/>
</dbReference>
<protein>
    <submittedName>
        <fullName evidence="1">Uncharacterized protein</fullName>
    </submittedName>
</protein>
<name>A0ACB9CKW1_ARCLA</name>
<proteinExistence type="predicted"/>
<dbReference type="EMBL" id="CM042050">
    <property type="protein sequence ID" value="KAI3734772.1"/>
    <property type="molecule type" value="Genomic_DNA"/>
</dbReference>
<reference evidence="2" key="1">
    <citation type="journal article" date="2022" name="Mol. Ecol. Resour.">
        <title>The genomes of chicory, endive, great burdock and yacon provide insights into Asteraceae palaeo-polyploidization history and plant inulin production.</title>
        <authorList>
            <person name="Fan W."/>
            <person name="Wang S."/>
            <person name="Wang H."/>
            <person name="Wang A."/>
            <person name="Jiang F."/>
            <person name="Liu H."/>
            <person name="Zhao H."/>
            <person name="Xu D."/>
            <person name="Zhang Y."/>
        </authorList>
    </citation>
    <scope>NUCLEOTIDE SEQUENCE [LARGE SCALE GENOMIC DNA]</scope>
    <source>
        <strain evidence="2">cv. Niubang</strain>
    </source>
</reference>
<sequence>MEVYTFLVLFSSTIFFLLSRSAAVDTIFTNHVIQDGETIVLGGKMFELGFYSHGKSKNRYVGIWYKKISKRTIVWVANKEKPINDTSGVFQVSIERSLLILGAGNTLIWSSNTTVSVKSRNLGAQLLDNENLVLWDEHSTIENPIWKSFDYPGDTLLPGMKMGKDLVTGRERYLTSWKSPHDPSIGLYKIWMDTNGYPQIFQLEGGALHARLGPWNGVRFCGYPIENLNLIYSVEFVVNDKEIYYRYELKSSVVQRIVVS</sequence>
<comment type="caution">
    <text evidence="1">The sequence shown here is derived from an EMBL/GenBank/DDBJ whole genome shotgun (WGS) entry which is preliminary data.</text>
</comment>
<reference evidence="1 2" key="2">
    <citation type="journal article" date="2022" name="Mol. Ecol. Resour.">
        <title>The genomes of chicory, endive, great burdock and yacon provide insights into Asteraceae paleo-polyploidization history and plant inulin production.</title>
        <authorList>
            <person name="Fan W."/>
            <person name="Wang S."/>
            <person name="Wang H."/>
            <person name="Wang A."/>
            <person name="Jiang F."/>
            <person name="Liu H."/>
            <person name="Zhao H."/>
            <person name="Xu D."/>
            <person name="Zhang Y."/>
        </authorList>
    </citation>
    <scope>NUCLEOTIDE SEQUENCE [LARGE SCALE GENOMIC DNA]</scope>
    <source>
        <strain evidence="2">cv. Niubang</strain>
    </source>
</reference>
<keyword evidence="2" id="KW-1185">Reference proteome</keyword>
<accession>A0ACB9CKW1</accession>
<evidence type="ECO:0000313" key="2">
    <source>
        <dbReference type="Proteomes" id="UP001055879"/>
    </source>
</evidence>
<evidence type="ECO:0000313" key="1">
    <source>
        <dbReference type="EMBL" id="KAI3734772.1"/>
    </source>
</evidence>
<gene>
    <name evidence="1" type="ORF">L6452_14251</name>
</gene>
<organism evidence="1 2">
    <name type="scientific">Arctium lappa</name>
    <name type="common">Greater burdock</name>
    <name type="synonym">Lappa major</name>
    <dbReference type="NCBI Taxonomy" id="4217"/>
    <lineage>
        <taxon>Eukaryota</taxon>
        <taxon>Viridiplantae</taxon>
        <taxon>Streptophyta</taxon>
        <taxon>Embryophyta</taxon>
        <taxon>Tracheophyta</taxon>
        <taxon>Spermatophyta</taxon>
        <taxon>Magnoliopsida</taxon>
        <taxon>eudicotyledons</taxon>
        <taxon>Gunneridae</taxon>
        <taxon>Pentapetalae</taxon>
        <taxon>asterids</taxon>
        <taxon>campanulids</taxon>
        <taxon>Asterales</taxon>
        <taxon>Asteraceae</taxon>
        <taxon>Carduoideae</taxon>
        <taxon>Cardueae</taxon>
        <taxon>Arctiinae</taxon>
        <taxon>Arctium</taxon>
    </lineage>
</organism>